<dbReference type="SUPFAM" id="SSF46689">
    <property type="entry name" value="Homeodomain-like"/>
    <property type="match status" value="1"/>
</dbReference>
<sequence length="528" mass="57887">MEALQIAKLASEMAAATQLEQLAHPFLTIALQANGLDQGLCFQRDAEGSWLQPLATTSVPVEALPAIDMGEQDNPLVYNLLAGQPCQIDDMLQLVAVGETFDALRTRLPSRAGLLALPLLDAGRQAQGVLVWVGSPERLKAWRADPVWQVLTAMLADLFARLRHRMAVDRSARYEHSVRQAREAEQGRARAVRLLAAEFVGGSAVAQRVREEMVNLADSHLSALITGETGAGKDHAAWLIHQASSRGGKFVPVNCAAIPKDLIEAELFGSSRGAFTGATQGRTGLVAEADGGTLFLDEIGDMPLELQSRLLRVLNEKKYRPVGATVERTSNFRLICATHQPLPQMIRDGRFREDLYFRIRQLSLHLPALRERIEDVAPLVAHALLQHNRERQAHVAGIDPGALRLLEAHTFPGNVRELRSLVLAAAERAGNGDLITVENVDSLMAYSKTPMPAPVSNAGEADVFVQQLLDTDSLPNAVDAFERMMIDIRLRQLDGSRSRAALSLGIPKRTLARKCQQWNLDDREVRSS</sequence>
<dbReference type="InterPro" id="IPR002197">
    <property type="entry name" value="HTH_Fis"/>
</dbReference>
<protein>
    <submittedName>
        <fullName evidence="7">Fis family transcriptional regulator</fullName>
    </submittedName>
</protein>
<dbReference type="GO" id="GO:0043565">
    <property type="term" value="F:sequence-specific DNA binding"/>
    <property type="evidence" value="ECO:0007669"/>
    <property type="project" value="InterPro"/>
</dbReference>
<dbReference type="CDD" id="cd00009">
    <property type="entry name" value="AAA"/>
    <property type="match status" value="1"/>
</dbReference>
<evidence type="ECO:0000256" key="1">
    <source>
        <dbReference type="ARBA" id="ARBA00022741"/>
    </source>
</evidence>
<dbReference type="Pfam" id="PF02954">
    <property type="entry name" value="HTH_8"/>
    <property type="match status" value="1"/>
</dbReference>
<dbReference type="InterPro" id="IPR003593">
    <property type="entry name" value="AAA+_ATPase"/>
</dbReference>
<feature type="domain" description="Sigma-54 factor interaction" evidence="6">
    <location>
        <begin position="199"/>
        <end position="427"/>
    </location>
</feature>
<evidence type="ECO:0000313" key="8">
    <source>
        <dbReference type="Proteomes" id="UP000293172"/>
    </source>
</evidence>
<name>A0A4Q9QSX9_9GAMM</name>
<keyword evidence="2" id="KW-0067">ATP-binding</keyword>
<dbReference type="Proteomes" id="UP000293172">
    <property type="component" value="Unassembled WGS sequence"/>
</dbReference>
<keyword evidence="3" id="KW-0805">Transcription regulation</keyword>
<evidence type="ECO:0000313" key="7">
    <source>
        <dbReference type="EMBL" id="TBU84471.1"/>
    </source>
</evidence>
<dbReference type="Gene3D" id="1.10.10.60">
    <property type="entry name" value="Homeodomain-like"/>
    <property type="match status" value="1"/>
</dbReference>
<reference evidence="7 8" key="1">
    <citation type="submission" date="2018-06" db="EMBL/GenBank/DDBJ databases">
        <title>Three novel Pseudomonas species isolated from symptomatic oak.</title>
        <authorList>
            <person name="Bueno-Gonzalez V."/>
            <person name="Brady C."/>
        </authorList>
    </citation>
    <scope>NUCLEOTIDE SEQUENCE [LARGE SCALE GENOMIC DNA]</scope>
    <source>
        <strain evidence="7 8">P6B</strain>
    </source>
</reference>
<keyword evidence="1" id="KW-0547">Nucleotide-binding</keyword>
<dbReference type="AlphaFoldDB" id="A0A4Q9QSX9"/>
<dbReference type="SUPFAM" id="SSF55781">
    <property type="entry name" value="GAF domain-like"/>
    <property type="match status" value="1"/>
</dbReference>
<dbReference type="RefSeq" id="WP_131199379.1">
    <property type="nucleotide sequence ID" value="NZ_QJUL01000066.1"/>
</dbReference>
<keyword evidence="5" id="KW-0804">Transcription</keyword>
<dbReference type="Pfam" id="PF00158">
    <property type="entry name" value="Sigma54_activat"/>
    <property type="match status" value="1"/>
</dbReference>
<dbReference type="FunFam" id="3.40.50.300:FF:000006">
    <property type="entry name" value="DNA-binding transcriptional regulator NtrC"/>
    <property type="match status" value="1"/>
</dbReference>
<dbReference type="SMART" id="SM00382">
    <property type="entry name" value="AAA"/>
    <property type="match status" value="1"/>
</dbReference>
<dbReference type="InterPro" id="IPR002078">
    <property type="entry name" value="Sigma_54_int"/>
</dbReference>
<dbReference type="PROSITE" id="PS00676">
    <property type="entry name" value="SIGMA54_INTERACT_2"/>
    <property type="match status" value="1"/>
</dbReference>
<evidence type="ECO:0000256" key="5">
    <source>
        <dbReference type="ARBA" id="ARBA00023163"/>
    </source>
</evidence>
<organism evidence="7 8">
    <name type="scientific">Phytopseudomonas dryadis</name>
    <dbReference type="NCBI Taxonomy" id="2487520"/>
    <lineage>
        <taxon>Bacteria</taxon>
        <taxon>Pseudomonadati</taxon>
        <taxon>Pseudomonadota</taxon>
        <taxon>Gammaproteobacteria</taxon>
        <taxon>Pseudomonadales</taxon>
        <taxon>Pseudomonadaceae</taxon>
        <taxon>Phytopseudomonas</taxon>
    </lineage>
</organism>
<dbReference type="PROSITE" id="PS50045">
    <property type="entry name" value="SIGMA54_INTERACT_4"/>
    <property type="match status" value="1"/>
</dbReference>
<dbReference type="EMBL" id="QJUL01000066">
    <property type="protein sequence ID" value="TBU84471.1"/>
    <property type="molecule type" value="Genomic_DNA"/>
</dbReference>
<evidence type="ECO:0000256" key="3">
    <source>
        <dbReference type="ARBA" id="ARBA00023015"/>
    </source>
</evidence>
<dbReference type="OrthoDB" id="9804019at2"/>
<dbReference type="InterPro" id="IPR058031">
    <property type="entry name" value="AAA_lid_NorR"/>
</dbReference>
<dbReference type="GO" id="GO:0005524">
    <property type="term" value="F:ATP binding"/>
    <property type="evidence" value="ECO:0007669"/>
    <property type="project" value="UniProtKB-KW"/>
</dbReference>
<gene>
    <name evidence="7" type="ORF">DNK44_25025</name>
</gene>
<dbReference type="InterPro" id="IPR025943">
    <property type="entry name" value="Sigma_54_int_dom_ATP-bd_2"/>
</dbReference>
<dbReference type="PANTHER" id="PTHR32071">
    <property type="entry name" value="TRANSCRIPTIONAL REGULATORY PROTEIN"/>
    <property type="match status" value="1"/>
</dbReference>
<comment type="caution">
    <text evidence="7">The sequence shown here is derived from an EMBL/GenBank/DDBJ whole genome shotgun (WGS) entry which is preliminary data.</text>
</comment>
<dbReference type="SUPFAM" id="SSF52540">
    <property type="entry name" value="P-loop containing nucleoside triphosphate hydrolases"/>
    <property type="match status" value="1"/>
</dbReference>
<dbReference type="Gene3D" id="1.10.8.60">
    <property type="match status" value="1"/>
</dbReference>
<dbReference type="InterPro" id="IPR027417">
    <property type="entry name" value="P-loop_NTPase"/>
</dbReference>
<dbReference type="Pfam" id="PF25601">
    <property type="entry name" value="AAA_lid_14"/>
    <property type="match status" value="1"/>
</dbReference>
<dbReference type="GO" id="GO:0006355">
    <property type="term" value="P:regulation of DNA-templated transcription"/>
    <property type="evidence" value="ECO:0007669"/>
    <property type="project" value="InterPro"/>
</dbReference>
<evidence type="ECO:0000256" key="2">
    <source>
        <dbReference type="ARBA" id="ARBA00022840"/>
    </source>
</evidence>
<evidence type="ECO:0000259" key="6">
    <source>
        <dbReference type="PROSITE" id="PS50045"/>
    </source>
</evidence>
<accession>A0A4Q9QSX9</accession>
<evidence type="ECO:0000256" key="4">
    <source>
        <dbReference type="ARBA" id="ARBA00023125"/>
    </source>
</evidence>
<dbReference type="PANTHER" id="PTHR32071:SF117">
    <property type="entry name" value="PTS-DEPENDENT DIHYDROXYACETONE KINASE OPERON REGULATORY PROTEIN-RELATED"/>
    <property type="match status" value="1"/>
</dbReference>
<keyword evidence="4" id="KW-0238">DNA-binding</keyword>
<proteinExistence type="predicted"/>
<dbReference type="InterPro" id="IPR009057">
    <property type="entry name" value="Homeodomain-like_sf"/>
</dbReference>
<dbReference type="Gene3D" id="3.40.50.300">
    <property type="entry name" value="P-loop containing nucleotide triphosphate hydrolases"/>
    <property type="match status" value="1"/>
</dbReference>